<protein>
    <submittedName>
        <fullName evidence="2">Multidrug ABC transporter permease</fullName>
    </submittedName>
</protein>
<keyword evidence="1" id="KW-1133">Transmembrane helix</keyword>
<dbReference type="EMBL" id="CP014699">
    <property type="protein sequence ID" value="AND80119.1"/>
    <property type="molecule type" value="Genomic_DNA"/>
</dbReference>
<dbReference type="KEGG" id="spat:A0O21_08960"/>
<dbReference type="STRING" id="1811193.A0O21_08960"/>
<dbReference type="RefSeq" id="WP_067064423.1">
    <property type="nucleotide sequence ID" value="NZ_CP014699.1"/>
</dbReference>
<keyword evidence="1" id="KW-0812">Transmembrane</keyword>
<keyword evidence="1" id="KW-0472">Membrane</keyword>
<feature type="transmembrane region" description="Helical" evidence="1">
    <location>
        <begin position="99"/>
        <end position="120"/>
    </location>
</feature>
<dbReference type="Proteomes" id="UP000077317">
    <property type="component" value="Chromosome"/>
</dbReference>
<dbReference type="OrthoDB" id="1701852at2"/>
<feature type="transmembrane region" description="Helical" evidence="1">
    <location>
        <begin position="132"/>
        <end position="151"/>
    </location>
</feature>
<sequence length="262" mass="29020">MIAILSSEWVKTKRTAIRWLIVLVPVLFSLATTAYFSLSEEIDEIAVFQGFFTAWCAFLAPLAVAVLAAFVVQEEELAGHFLGYLSASVPRNSLYFGKFLMLVFCNMVSTVLALAVFYIGMTIASPGTVNGWVLFLFAVILAFFGTLPLLAIHLWLSFIWGTGASVSLGMCGLVLAILMGITELGDDVWLFIPWTWPYRLAKLPENYLGFTAKMFVPPAEISSGLVVRQLMAGTLAVIICLIIFCAGGIIWFNRWEGRKRYD</sequence>
<feature type="transmembrane region" description="Helical" evidence="1">
    <location>
        <begin position="50"/>
        <end position="72"/>
    </location>
</feature>
<organism evidence="2 3">
    <name type="scientific">Streptococcus pantholopis</name>
    <dbReference type="NCBI Taxonomy" id="1811193"/>
    <lineage>
        <taxon>Bacteria</taxon>
        <taxon>Bacillati</taxon>
        <taxon>Bacillota</taxon>
        <taxon>Bacilli</taxon>
        <taxon>Lactobacillales</taxon>
        <taxon>Streptococcaceae</taxon>
        <taxon>Streptococcus</taxon>
    </lineage>
</organism>
<reference evidence="3" key="2">
    <citation type="submission" date="2016-03" db="EMBL/GenBank/DDBJ databases">
        <title>Streptococcus antelopensis sp. nov., isolated from the feces of the Tibetan antelope (Pantholops hodgsonii) in Hoh Xil National Nature Reserve, Qinghai, China.</title>
        <authorList>
            <person name="Bai X."/>
        </authorList>
    </citation>
    <scope>NUCLEOTIDE SEQUENCE [LARGE SCALE GENOMIC DNA]</scope>
    <source>
        <strain evidence="3">TA 26</strain>
    </source>
</reference>
<gene>
    <name evidence="2" type="ORF">A0O21_08960</name>
</gene>
<feature type="transmembrane region" description="Helical" evidence="1">
    <location>
        <begin position="20"/>
        <end position="38"/>
    </location>
</feature>
<evidence type="ECO:0000256" key="1">
    <source>
        <dbReference type="SAM" id="Phobius"/>
    </source>
</evidence>
<evidence type="ECO:0000313" key="3">
    <source>
        <dbReference type="Proteomes" id="UP000077317"/>
    </source>
</evidence>
<proteinExistence type="predicted"/>
<reference evidence="2 3" key="1">
    <citation type="journal article" date="2016" name="Int. J. Syst. Evol. Microbiol.">
        <title>Streptococcuspantholopis sp. nov., isolated from faeces of the Tibetan antelope (Pantholops hodgsonii).</title>
        <authorList>
            <person name="Bai X."/>
            <person name="Xiong Y."/>
            <person name="Lu S."/>
            <person name="Jin D."/>
            <person name="Lai X."/>
            <person name="Yang J."/>
            <person name="Niu L."/>
            <person name="Hu S."/>
            <person name="Meng X."/>
            <person name="Pu J."/>
            <person name="Ye C."/>
            <person name="Xu J."/>
        </authorList>
    </citation>
    <scope>NUCLEOTIDE SEQUENCE [LARGE SCALE GENOMIC DNA]</scope>
    <source>
        <strain evidence="2 3">TA 26</strain>
    </source>
</reference>
<keyword evidence="3" id="KW-1185">Reference proteome</keyword>
<dbReference type="NCBIfam" id="TIGR03733">
    <property type="entry name" value="lanti_perm_MutG"/>
    <property type="match status" value="1"/>
</dbReference>
<evidence type="ECO:0000313" key="2">
    <source>
        <dbReference type="EMBL" id="AND80119.1"/>
    </source>
</evidence>
<dbReference type="Pfam" id="PF12730">
    <property type="entry name" value="ABC2_membrane_4"/>
    <property type="match status" value="1"/>
</dbReference>
<dbReference type="CDD" id="cd21808">
    <property type="entry name" value="ABC-2_lan_permease_MutG"/>
    <property type="match status" value="1"/>
</dbReference>
<dbReference type="InterPro" id="IPR022294">
    <property type="entry name" value="ABC-transptr_permeasesu"/>
</dbReference>
<feature type="transmembrane region" description="Helical" evidence="1">
    <location>
        <begin position="230"/>
        <end position="252"/>
    </location>
</feature>
<feature type="transmembrane region" description="Helical" evidence="1">
    <location>
        <begin position="158"/>
        <end position="181"/>
    </location>
</feature>
<name>A0A172Q9F6_9STRE</name>
<accession>A0A172Q9F6</accession>
<dbReference type="AlphaFoldDB" id="A0A172Q9F6"/>